<proteinExistence type="predicted"/>
<keyword evidence="2" id="KW-1185">Reference proteome</keyword>
<gene>
    <name evidence="1" type="ORF">GXW74_27120</name>
</gene>
<comment type="caution">
    <text evidence="1">The sequence shown here is derived from an EMBL/GenBank/DDBJ whole genome shotgun (WGS) entry which is preliminary data.</text>
</comment>
<dbReference type="PANTHER" id="PTHR47017:SF1">
    <property type="entry name" value="ACYL-COA"/>
    <property type="match status" value="1"/>
</dbReference>
<sequence length="386" mass="42660">MPDGSPPLSLSLHPRIAEIPIAEWDACAGGNPFVSHAFLSALEDSGSAVPERGWLPQHAALRDAAGRLVACAPCYAKFHSQGEYVFDHGWADALERAGGRYYPKLQVCVPFSPVPGPRLLLRPDAGVPTAALAQGLVQACRAVEASSVHATFCTAAEWDALGEAGWLQRLGTQFHWSNPGYGRFDDFLGALASRKRKALRRERREVQAAGLTLRCLRGAEITDRHWAAFHRFYRSTTDRKWGRSAYLTRRFWPMLGERLGDAVVLMVAERDGEPVAGALNLVGRDAIYGRNWGAVVDVPFLHFELCYYMAMDFAIAHGIGRVEAGAQGEHKIQRGYLPVPTYSAHWIAHPGLSRAVEEFLARERPAMLREIEMLATLSPFRKGCED</sequence>
<dbReference type="InterPro" id="IPR016181">
    <property type="entry name" value="Acyl_CoA_acyltransferase"/>
</dbReference>
<reference evidence="1" key="1">
    <citation type="submission" date="2020-01" db="EMBL/GenBank/DDBJ databases">
        <authorList>
            <person name="Rat A."/>
        </authorList>
    </citation>
    <scope>NUCLEOTIDE SEQUENCE</scope>
    <source>
        <strain evidence="1">LMG 31228</strain>
    </source>
</reference>
<dbReference type="PANTHER" id="PTHR47017">
    <property type="entry name" value="ACYL-COA"/>
    <property type="match status" value="1"/>
</dbReference>
<dbReference type="Proteomes" id="UP001138709">
    <property type="component" value="Unassembled WGS sequence"/>
</dbReference>
<dbReference type="InterPro" id="IPR007434">
    <property type="entry name" value="FemAB-like"/>
</dbReference>
<organism evidence="1 2">
    <name type="scientific">Neoroseomonas eburnea</name>
    <dbReference type="NCBI Taxonomy" id="1346889"/>
    <lineage>
        <taxon>Bacteria</taxon>
        <taxon>Pseudomonadati</taxon>
        <taxon>Pseudomonadota</taxon>
        <taxon>Alphaproteobacteria</taxon>
        <taxon>Acetobacterales</taxon>
        <taxon>Acetobacteraceae</taxon>
        <taxon>Neoroseomonas</taxon>
    </lineage>
</organism>
<dbReference type="EMBL" id="JAAEDL010000059">
    <property type="protein sequence ID" value="MBR0684166.1"/>
    <property type="molecule type" value="Genomic_DNA"/>
</dbReference>
<evidence type="ECO:0000313" key="2">
    <source>
        <dbReference type="Proteomes" id="UP001138709"/>
    </source>
</evidence>
<dbReference type="RefSeq" id="WP_211849973.1">
    <property type="nucleotide sequence ID" value="NZ_JAAEDL010000059.1"/>
</dbReference>
<reference evidence="1" key="2">
    <citation type="journal article" date="2021" name="Syst. Appl. Microbiol.">
        <title>Roseomonas hellenica sp. nov., isolated from roots of wild-growing Alkanna tinctoria.</title>
        <authorList>
            <person name="Rat A."/>
            <person name="Naranjo H.D."/>
            <person name="Lebbe L."/>
            <person name="Cnockaert M."/>
            <person name="Krigas N."/>
            <person name="Grigoriadou K."/>
            <person name="Maloupa E."/>
            <person name="Willems A."/>
        </authorList>
    </citation>
    <scope>NUCLEOTIDE SEQUENCE</scope>
    <source>
        <strain evidence="1">LMG 31228</strain>
    </source>
</reference>
<dbReference type="SUPFAM" id="SSF55729">
    <property type="entry name" value="Acyl-CoA N-acyltransferases (Nat)"/>
    <property type="match status" value="1"/>
</dbReference>
<evidence type="ECO:0000313" key="1">
    <source>
        <dbReference type="EMBL" id="MBR0684166.1"/>
    </source>
</evidence>
<dbReference type="AlphaFoldDB" id="A0A9X9XKD0"/>
<protein>
    <submittedName>
        <fullName evidence="1">N-acetyltransferase</fullName>
    </submittedName>
</protein>
<accession>A0A9X9XKD0</accession>
<dbReference type="Pfam" id="PF04339">
    <property type="entry name" value="FemAB_like"/>
    <property type="match status" value="1"/>
</dbReference>
<name>A0A9X9XKD0_9PROT</name>
<dbReference type="Gene3D" id="3.40.630.30">
    <property type="match status" value="1"/>
</dbReference>